<gene>
    <name evidence="2" type="ORF">GCM10022393_11230</name>
</gene>
<accession>A0ABP7XDK5</accession>
<sequence length="51" mass="5519">MGKIGVIYFLPKNNSNININKITSLVNDSQGVNGNASPKQPQSVTLLKYAE</sequence>
<evidence type="ECO:0000313" key="2">
    <source>
        <dbReference type="EMBL" id="GAA4112675.1"/>
    </source>
</evidence>
<protein>
    <submittedName>
        <fullName evidence="2">Uncharacterized protein</fullName>
    </submittedName>
</protein>
<evidence type="ECO:0000256" key="1">
    <source>
        <dbReference type="SAM" id="MobiDB-lite"/>
    </source>
</evidence>
<evidence type="ECO:0000313" key="3">
    <source>
        <dbReference type="Proteomes" id="UP001500459"/>
    </source>
</evidence>
<feature type="region of interest" description="Disordered" evidence="1">
    <location>
        <begin position="31"/>
        <end position="51"/>
    </location>
</feature>
<keyword evidence="3" id="KW-1185">Reference proteome</keyword>
<proteinExistence type="predicted"/>
<organism evidence="2 3">
    <name type="scientific">Aquimarina addita</name>
    <dbReference type="NCBI Taxonomy" id="870485"/>
    <lineage>
        <taxon>Bacteria</taxon>
        <taxon>Pseudomonadati</taxon>
        <taxon>Bacteroidota</taxon>
        <taxon>Flavobacteriia</taxon>
        <taxon>Flavobacteriales</taxon>
        <taxon>Flavobacteriaceae</taxon>
        <taxon>Aquimarina</taxon>
    </lineage>
</organism>
<dbReference type="Proteomes" id="UP001500459">
    <property type="component" value="Unassembled WGS sequence"/>
</dbReference>
<reference evidence="3" key="1">
    <citation type="journal article" date="2019" name="Int. J. Syst. Evol. Microbiol.">
        <title>The Global Catalogue of Microorganisms (GCM) 10K type strain sequencing project: providing services to taxonomists for standard genome sequencing and annotation.</title>
        <authorList>
            <consortium name="The Broad Institute Genomics Platform"/>
            <consortium name="The Broad Institute Genome Sequencing Center for Infectious Disease"/>
            <person name="Wu L."/>
            <person name="Ma J."/>
        </authorList>
    </citation>
    <scope>NUCLEOTIDE SEQUENCE [LARGE SCALE GENOMIC DNA]</scope>
    <source>
        <strain evidence="3">JCM 17106</strain>
    </source>
</reference>
<feature type="compositionally biased region" description="Polar residues" evidence="1">
    <location>
        <begin position="31"/>
        <end position="45"/>
    </location>
</feature>
<name>A0ABP7XDK5_9FLAO</name>
<comment type="caution">
    <text evidence="2">The sequence shown here is derived from an EMBL/GenBank/DDBJ whole genome shotgun (WGS) entry which is preliminary data.</text>
</comment>
<dbReference type="EMBL" id="BAABCW010000003">
    <property type="protein sequence ID" value="GAA4112675.1"/>
    <property type="molecule type" value="Genomic_DNA"/>
</dbReference>